<dbReference type="Pfam" id="PF03372">
    <property type="entry name" value="Exo_endo_phos"/>
    <property type="match status" value="1"/>
</dbReference>
<reference evidence="5 6" key="1">
    <citation type="submission" date="2018-05" db="EMBL/GenBank/DDBJ databases">
        <title>Streptomyces venezuelae.</title>
        <authorList>
            <person name="Kim W."/>
            <person name="Lee N."/>
            <person name="Cho B.-K."/>
        </authorList>
    </citation>
    <scope>NUCLEOTIDE SEQUENCE [LARGE SCALE GENOMIC DNA]</scope>
    <source>
        <strain evidence="5 6">ATCC 15068</strain>
    </source>
</reference>
<organism evidence="5 6">
    <name type="scientific">Streptomyces venezuelae</name>
    <dbReference type="NCBI Taxonomy" id="54571"/>
    <lineage>
        <taxon>Bacteria</taxon>
        <taxon>Bacillati</taxon>
        <taxon>Actinomycetota</taxon>
        <taxon>Actinomycetes</taxon>
        <taxon>Kitasatosporales</taxon>
        <taxon>Streptomycetaceae</taxon>
        <taxon>Streptomyces</taxon>
    </lineage>
</organism>
<sequence length="614" mass="63232">MRRRPIALAAGLAAVAGLLLGIPAAGQATAATTAGTATTAAAAAAAAATATAPTATAPYADEVRVVSWNICGEAGGERGQLGYCPHRNDPGPKMDEVKKLVDAHQANVVMLQEACGYQGATPPAGAEKSHMALLAARLGPGWSLAHAAGNRAGDYVLGTSGPLKPVSACRGIALGGSVGVLLAVKGTFDGPVERVETVPAELSDRRMPLLCARVTGRTDTFCTTHLIDNNNAVAQRQSETVRDHLQGALAAGVVLGGDLNNRETSAALAPIATTLDRCETGDDTFVRWEDGKDRRWSRLDHLFGTQRPGGQRFVSCTVDHSLLDTTQNLASGAEEPNGWSDHAPVIGYRRPAPVPGDQTGDGAPDLVAVDDAGRLRLYHGEGTGGLPGAHDVIGTGGWSTASVAHRGDWTGDGTEDVLARVGGELRVYANRGDGSITAPVTVATGLPTDTKVVGVGDVTHDGHPDAVLQYDDRLWLRAGVRGSAPAVAAPVLIGGSGWDVMTLTSPGDADRDGRVDLLARHTGTGDLWLYRGDDDGTFDHRVAYGHGYDVTSRPLLAGAADADRNGVADLWATTDEGTGTLLFYAGGTGASGTPVDGPRTTVGTGSWSTIRSIS</sequence>
<dbReference type="InterPro" id="IPR005135">
    <property type="entry name" value="Endo/exonuclease/phosphatase"/>
</dbReference>
<dbReference type="InterPro" id="IPR013517">
    <property type="entry name" value="FG-GAP"/>
</dbReference>
<dbReference type="Pfam" id="PF13517">
    <property type="entry name" value="FG-GAP_3"/>
    <property type="match status" value="1"/>
</dbReference>
<dbReference type="SUPFAM" id="SSF56219">
    <property type="entry name" value="DNase I-like"/>
    <property type="match status" value="1"/>
</dbReference>
<feature type="domain" description="Endonuclease/exonuclease/phosphatase" evidence="4">
    <location>
        <begin position="66"/>
        <end position="342"/>
    </location>
</feature>
<dbReference type="Proteomes" id="UP000324106">
    <property type="component" value="Chromosome"/>
</dbReference>
<evidence type="ECO:0000313" key="5">
    <source>
        <dbReference type="EMBL" id="QES20569.1"/>
    </source>
</evidence>
<evidence type="ECO:0000256" key="1">
    <source>
        <dbReference type="ARBA" id="ARBA00022729"/>
    </source>
</evidence>
<protein>
    <recommendedName>
        <fullName evidence="4">Endonuclease/exonuclease/phosphatase domain-containing protein</fullName>
    </recommendedName>
</protein>
<dbReference type="RefSeq" id="WP_190622691.1">
    <property type="nucleotide sequence ID" value="NZ_CP029194.1"/>
</dbReference>
<dbReference type="PANTHER" id="PTHR46580:SF4">
    <property type="entry name" value="ATP_GTP-BINDING PROTEIN"/>
    <property type="match status" value="1"/>
</dbReference>
<dbReference type="GO" id="GO:0003824">
    <property type="term" value="F:catalytic activity"/>
    <property type="evidence" value="ECO:0007669"/>
    <property type="project" value="InterPro"/>
</dbReference>
<feature type="chain" id="PRO_5024985261" description="Endonuclease/exonuclease/phosphatase domain-containing protein" evidence="3">
    <location>
        <begin position="31"/>
        <end position="614"/>
    </location>
</feature>
<evidence type="ECO:0000313" key="6">
    <source>
        <dbReference type="Proteomes" id="UP000324106"/>
    </source>
</evidence>
<feature type="region of interest" description="Disordered" evidence="2">
    <location>
        <begin position="594"/>
        <end position="614"/>
    </location>
</feature>
<dbReference type="Gene3D" id="3.60.10.10">
    <property type="entry name" value="Endonuclease/exonuclease/phosphatase"/>
    <property type="match status" value="1"/>
</dbReference>
<dbReference type="Gene3D" id="2.130.10.130">
    <property type="entry name" value="Integrin alpha, N-terminal"/>
    <property type="match status" value="1"/>
</dbReference>
<accession>A0A5P2AWK1</accession>
<feature type="compositionally biased region" description="Polar residues" evidence="2">
    <location>
        <begin position="601"/>
        <end position="614"/>
    </location>
</feature>
<keyword evidence="1 3" id="KW-0732">Signal</keyword>
<evidence type="ECO:0000256" key="2">
    <source>
        <dbReference type="SAM" id="MobiDB-lite"/>
    </source>
</evidence>
<dbReference type="PANTHER" id="PTHR46580">
    <property type="entry name" value="SENSOR KINASE-RELATED"/>
    <property type="match status" value="1"/>
</dbReference>
<dbReference type="AlphaFoldDB" id="A0A5P2AWK1"/>
<dbReference type="InterPro" id="IPR036691">
    <property type="entry name" value="Endo/exonu/phosph_ase_sf"/>
</dbReference>
<evidence type="ECO:0000256" key="3">
    <source>
        <dbReference type="SAM" id="SignalP"/>
    </source>
</evidence>
<proteinExistence type="predicted"/>
<dbReference type="InterPro" id="IPR028994">
    <property type="entry name" value="Integrin_alpha_N"/>
</dbReference>
<evidence type="ECO:0000259" key="4">
    <source>
        <dbReference type="Pfam" id="PF03372"/>
    </source>
</evidence>
<name>A0A5P2AWK1_STRVZ</name>
<feature type="signal peptide" evidence="3">
    <location>
        <begin position="1"/>
        <end position="30"/>
    </location>
</feature>
<dbReference type="SUPFAM" id="SSF69318">
    <property type="entry name" value="Integrin alpha N-terminal domain"/>
    <property type="match status" value="1"/>
</dbReference>
<dbReference type="EMBL" id="CP029194">
    <property type="protein sequence ID" value="QES20569.1"/>
    <property type="molecule type" value="Genomic_DNA"/>
</dbReference>
<gene>
    <name evidence="5" type="ORF">DEJ46_16785</name>
</gene>